<evidence type="ECO:0000259" key="2">
    <source>
        <dbReference type="Pfam" id="PF21522"/>
    </source>
</evidence>
<evidence type="ECO:0000313" key="4">
    <source>
        <dbReference type="EMBL" id="SPY99951.1"/>
    </source>
</evidence>
<evidence type="ECO:0000313" key="3">
    <source>
        <dbReference type="EMBL" id="MBH3440945.1"/>
    </source>
</evidence>
<dbReference type="Pfam" id="PF06406">
    <property type="entry name" value="StbA_N"/>
    <property type="match status" value="1"/>
</dbReference>
<dbReference type="CDD" id="cd24022">
    <property type="entry name" value="ASKHA_NBD_ParM_R1-like"/>
    <property type="match status" value="1"/>
</dbReference>
<reference evidence="4 5" key="1">
    <citation type="submission" date="2018-06" db="EMBL/GenBank/DDBJ databases">
        <authorList>
            <consortium name="Pathogen Informatics"/>
            <person name="Doyle S."/>
        </authorList>
    </citation>
    <scope>NUCLEOTIDE SEQUENCE [LARGE SCALE GENOMIC DNA]</scope>
    <source>
        <strain evidence="4 5">NCTC11842</strain>
    </source>
</reference>
<dbReference type="AlphaFoldDB" id="A0A2X2BYW1"/>
<feature type="domain" description="Plasmid segregation protein ParM/StbA N-terminal" evidence="1">
    <location>
        <begin position="16"/>
        <end position="169"/>
    </location>
</feature>
<evidence type="ECO:0000313" key="6">
    <source>
        <dbReference type="Proteomes" id="UP000638986"/>
    </source>
</evidence>
<proteinExistence type="predicted"/>
<evidence type="ECO:0000259" key="1">
    <source>
        <dbReference type="Pfam" id="PF06406"/>
    </source>
</evidence>
<dbReference type="InterPro" id="IPR043129">
    <property type="entry name" value="ATPase_NBD"/>
</dbReference>
<dbReference type="InterPro" id="IPR056367">
    <property type="entry name" value="ASKHA_NBD_ParM_R1-like"/>
</dbReference>
<dbReference type="Proteomes" id="UP000638986">
    <property type="component" value="Unassembled WGS sequence"/>
</dbReference>
<gene>
    <name evidence="4" type="primary">parM</name>
    <name evidence="3" type="ORF">I5Q09_19870</name>
    <name evidence="4" type="ORF">NCTC11842_00096</name>
</gene>
<feature type="domain" description="Actin homologue MreB-like C-terminal" evidence="2">
    <location>
        <begin position="194"/>
        <end position="332"/>
    </location>
</feature>
<dbReference type="EMBL" id="JADTXM010000015">
    <property type="protein sequence ID" value="MBH3440945.1"/>
    <property type="molecule type" value="Genomic_DNA"/>
</dbReference>
<dbReference type="Proteomes" id="UP000250443">
    <property type="component" value="Unassembled WGS sequence"/>
</dbReference>
<evidence type="ECO:0000313" key="5">
    <source>
        <dbReference type="Proteomes" id="UP000250443"/>
    </source>
</evidence>
<protein>
    <submittedName>
        <fullName evidence="3">ParM/StbA family protein</fullName>
    </submittedName>
    <submittedName>
        <fullName evidence="4">Plasmid segregation protein ParM</fullName>
    </submittedName>
</protein>
<sequence>MKKNSTSSPLTRLVADDNGYADHKLAWLDEGGNIMTLKVPSLIEPGVTFGSAQGGREGAYAVEGQEFTCSSKVRKPLNLRTADYPFSVQNRVLFTHALARAGLLDTPVEVAVTLPFRDYFSEKGTINTELKEKSASNFIKNDVSLFDSAAKPLVKDVSVYAEALSAFFDWAMDDKGQLTQNYDELCDVEGEILIVDIGGSTTDLASIQISNEVSQGQMLINQAKSGTETIGVLDAKRKLEALMRQEMISEGMNMLEGHTGQLEENVIGRAFETGSVMYAQKRWDFSHARAQACQEVASRITRFINTKVGNPNAYFAILVVGGGAVVFRESLKQMFNNATFLDEFANAKGALKFLMEKRNR</sequence>
<dbReference type="InterPro" id="IPR049067">
    <property type="entry name" value="MreB-like_C"/>
</dbReference>
<reference evidence="3 6" key="2">
    <citation type="submission" date="2020-11" db="EMBL/GenBank/DDBJ databases">
        <title>Enhanced detection system for hospital associated transmission using whole genome sequencing surveillance.</title>
        <authorList>
            <person name="Harrison L.H."/>
            <person name="Van Tyne D."/>
            <person name="Marsh J.W."/>
            <person name="Griffith M.P."/>
            <person name="Snyder D.J."/>
            <person name="Cooper V.S."/>
            <person name="Mustapha M."/>
        </authorList>
    </citation>
    <scope>NUCLEOTIDE SEQUENCE [LARGE SCALE GENOMIC DNA]</scope>
    <source>
        <strain evidence="3 6">PSB00013</strain>
    </source>
</reference>
<dbReference type="InterPro" id="IPR009440">
    <property type="entry name" value="ParM/StbA_N"/>
</dbReference>
<dbReference type="EMBL" id="UAUF01000002">
    <property type="protein sequence ID" value="SPY99951.1"/>
    <property type="molecule type" value="Genomic_DNA"/>
</dbReference>
<dbReference type="SUPFAM" id="SSF53067">
    <property type="entry name" value="Actin-like ATPase domain"/>
    <property type="match status" value="2"/>
</dbReference>
<dbReference type="Gene3D" id="3.30.420.40">
    <property type="match status" value="2"/>
</dbReference>
<organism evidence="4 5">
    <name type="scientific">Pseudomonas luteola</name>
    <dbReference type="NCBI Taxonomy" id="47886"/>
    <lineage>
        <taxon>Bacteria</taxon>
        <taxon>Pseudomonadati</taxon>
        <taxon>Pseudomonadota</taxon>
        <taxon>Gammaproteobacteria</taxon>
        <taxon>Pseudomonadales</taxon>
        <taxon>Pseudomonadaceae</taxon>
        <taxon>Pseudomonas</taxon>
    </lineage>
</organism>
<name>A0A2X2BYW1_PSELU</name>
<accession>A0A2X2BYW1</accession>
<dbReference type="Pfam" id="PF21522">
    <property type="entry name" value="MreB-like_C"/>
    <property type="match status" value="1"/>
</dbReference>
<dbReference type="RefSeq" id="WP_112297440.1">
    <property type="nucleotide sequence ID" value="NZ_JAAMQY010000010.1"/>
</dbReference>